<organism evidence="2 3">
    <name type="scientific">Halapricum salinum</name>
    <dbReference type="NCBI Taxonomy" id="1457250"/>
    <lineage>
        <taxon>Archaea</taxon>
        <taxon>Methanobacteriati</taxon>
        <taxon>Methanobacteriota</taxon>
        <taxon>Stenosarchaea group</taxon>
        <taxon>Halobacteria</taxon>
        <taxon>Halobacteriales</taxon>
        <taxon>Haloarculaceae</taxon>
        <taxon>Halapricum</taxon>
    </lineage>
</organism>
<dbReference type="KEGG" id="hsn:DV733_05630"/>
<keyword evidence="2" id="KW-0808">Transferase</keyword>
<dbReference type="SUPFAM" id="SSF55729">
    <property type="entry name" value="Acyl-CoA N-acyltransferases (Nat)"/>
    <property type="match status" value="1"/>
</dbReference>
<dbReference type="InterPro" id="IPR000182">
    <property type="entry name" value="GNAT_dom"/>
</dbReference>
<dbReference type="InterPro" id="IPR016181">
    <property type="entry name" value="Acyl_CoA_acyltransferase"/>
</dbReference>
<evidence type="ECO:0000313" key="3">
    <source>
        <dbReference type="Proteomes" id="UP000296706"/>
    </source>
</evidence>
<keyword evidence="3" id="KW-1185">Reference proteome</keyword>
<dbReference type="AlphaFoldDB" id="A0A4D6HAT4"/>
<sequence>MQTRTATRDDIDDVLQVLDAAALETDRELARESVASGCAVVAVEERRLLGAAVCVPAESGVRIEAIAVRKRRQAQGIGTALVEALLNRNDRAVAEFGDRVRPFYESLGFEIEPVTAERYRGVWIVE</sequence>
<feature type="domain" description="N-acetyltransferase" evidence="1">
    <location>
        <begin position="1"/>
        <end position="126"/>
    </location>
</feature>
<dbReference type="GeneID" id="39847325"/>
<evidence type="ECO:0000313" key="2">
    <source>
        <dbReference type="EMBL" id="QCC50755.1"/>
    </source>
</evidence>
<dbReference type="Gene3D" id="3.40.630.30">
    <property type="match status" value="1"/>
</dbReference>
<dbReference type="OrthoDB" id="194677at2157"/>
<dbReference type="STRING" id="1457250.GCA_000755225_03440"/>
<dbReference type="GO" id="GO:0016747">
    <property type="term" value="F:acyltransferase activity, transferring groups other than amino-acyl groups"/>
    <property type="evidence" value="ECO:0007669"/>
    <property type="project" value="InterPro"/>
</dbReference>
<name>A0A4D6HAT4_9EURY</name>
<dbReference type="RefSeq" id="WP_049994199.1">
    <property type="nucleotide sequence ID" value="NZ_CP031310.1"/>
</dbReference>
<dbReference type="Pfam" id="PF13508">
    <property type="entry name" value="Acetyltransf_7"/>
    <property type="match status" value="1"/>
</dbReference>
<reference evidence="2 3" key="1">
    <citation type="journal article" date="2019" name="Nat. Commun.">
        <title>A new type of DNA phosphorothioation-based antiviral system in archaea.</title>
        <authorList>
            <person name="Xiong L."/>
            <person name="Liu S."/>
            <person name="Chen S."/>
            <person name="Xiao Y."/>
            <person name="Zhu B."/>
            <person name="Gao Y."/>
            <person name="Zhang Y."/>
            <person name="Chen B."/>
            <person name="Luo J."/>
            <person name="Deng Z."/>
            <person name="Chen X."/>
            <person name="Wang L."/>
            <person name="Chen S."/>
        </authorList>
    </citation>
    <scope>NUCLEOTIDE SEQUENCE [LARGE SCALE GENOMIC DNA]</scope>
    <source>
        <strain evidence="2 3">CBA1105</strain>
    </source>
</reference>
<evidence type="ECO:0000259" key="1">
    <source>
        <dbReference type="PROSITE" id="PS51186"/>
    </source>
</evidence>
<accession>A0A4D6HAT4</accession>
<proteinExistence type="predicted"/>
<dbReference type="PROSITE" id="PS51186">
    <property type="entry name" value="GNAT"/>
    <property type="match status" value="1"/>
</dbReference>
<dbReference type="CDD" id="cd04301">
    <property type="entry name" value="NAT_SF"/>
    <property type="match status" value="1"/>
</dbReference>
<protein>
    <submittedName>
        <fullName evidence="2">N-acetyltransferase</fullName>
    </submittedName>
</protein>
<gene>
    <name evidence="2" type="ORF">DV733_05630</name>
</gene>
<dbReference type="EMBL" id="CP031310">
    <property type="protein sequence ID" value="QCC50755.1"/>
    <property type="molecule type" value="Genomic_DNA"/>
</dbReference>
<dbReference type="Proteomes" id="UP000296706">
    <property type="component" value="Chromosome"/>
</dbReference>